<feature type="region of interest" description="Disordered" evidence="9">
    <location>
        <begin position="308"/>
        <end position="342"/>
    </location>
</feature>
<evidence type="ECO:0000256" key="10">
    <source>
        <dbReference type="SAM" id="Phobius"/>
    </source>
</evidence>
<evidence type="ECO:0000256" key="3">
    <source>
        <dbReference type="ARBA" id="ARBA00022729"/>
    </source>
</evidence>
<evidence type="ECO:0000256" key="4">
    <source>
        <dbReference type="ARBA" id="ARBA00022737"/>
    </source>
</evidence>
<evidence type="ECO:0000259" key="11">
    <source>
        <dbReference type="PROSITE" id="PS50835"/>
    </source>
</evidence>
<comment type="subcellular location">
    <subcellularLocation>
        <location evidence="1">Cell membrane</location>
    </subcellularLocation>
</comment>
<dbReference type="InterPro" id="IPR013098">
    <property type="entry name" value="Ig_I-set"/>
</dbReference>
<keyword evidence="10" id="KW-0812">Transmembrane</keyword>
<evidence type="ECO:0000313" key="12">
    <source>
        <dbReference type="EMBL" id="KAK4302714.1"/>
    </source>
</evidence>
<keyword evidence="6" id="KW-1015">Disulfide bond</keyword>
<keyword evidence="8" id="KW-0393">Immunoglobulin domain</keyword>
<dbReference type="PANTHER" id="PTHR12231:SF253">
    <property type="entry name" value="DPR-INTERACTING PROTEIN ETA, ISOFORM B-RELATED"/>
    <property type="match status" value="1"/>
</dbReference>
<dbReference type="Gene3D" id="2.60.40.10">
    <property type="entry name" value="Immunoglobulins"/>
    <property type="match status" value="3"/>
</dbReference>
<dbReference type="SMART" id="SM00408">
    <property type="entry name" value="IGc2"/>
    <property type="match status" value="3"/>
</dbReference>
<dbReference type="SUPFAM" id="SSF48726">
    <property type="entry name" value="Immunoglobulin"/>
    <property type="match status" value="3"/>
</dbReference>
<keyword evidence="13" id="KW-1185">Reference proteome</keyword>
<dbReference type="EMBL" id="JAWZYT010002685">
    <property type="protein sequence ID" value="KAK4302714.1"/>
    <property type="molecule type" value="Genomic_DNA"/>
</dbReference>
<evidence type="ECO:0000256" key="2">
    <source>
        <dbReference type="ARBA" id="ARBA00022475"/>
    </source>
</evidence>
<feature type="domain" description="Ig-like" evidence="11">
    <location>
        <begin position="205"/>
        <end position="298"/>
    </location>
</feature>
<feature type="compositionally biased region" description="Low complexity" evidence="9">
    <location>
        <begin position="308"/>
        <end position="336"/>
    </location>
</feature>
<gene>
    <name evidence="12" type="ORF">Pmani_025213</name>
</gene>
<dbReference type="Pfam" id="PF13927">
    <property type="entry name" value="Ig_3"/>
    <property type="match status" value="2"/>
</dbReference>
<keyword evidence="10" id="KW-1133">Transmembrane helix</keyword>
<keyword evidence="3" id="KW-0732">Signal</keyword>
<dbReference type="SMART" id="SM00409">
    <property type="entry name" value="IG"/>
    <property type="match status" value="3"/>
</dbReference>
<dbReference type="Pfam" id="PF07679">
    <property type="entry name" value="I-set"/>
    <property type="match status" value="1"/>
</dbReference>
<evidence type="ECO:0000313" key="13">
    <source>
        <dbReference type="Proteomes" id="UP001292094"/>
    </source>
</evidence>
<proteinExistence type="predicted"/>
<feature type="domain" description="Ig-like" evidence="11">
    <location>
        <begin position="110"/>
        <end position="194"/>
    </location>
</feature>
<dbReference type="PANTHER" id="PTHR12231">
    <property type="entry name" value="CTX-RELATED TYPE I TRANSMEMBRANE PROTEIN"/>
    <property type="match status" value="1"/>
</dbReference>
<feature type="transmembrane region" description="Helical" evidence="10">
    <location>
        <begin position="390"/>
        <end position="412"/>
    </location>
</feature>
<comment type="caution">
    <text evidence="12">The sequence shown here is derived from an EMBL/GenBank/DDBJ whole genome shotgun (WGS) entry which is preliminary data.</text>
</comment>
<name>A0AAE1P872_9EUCA</name>
<feature type="transmembrane region" description="Helical" evidence="10">
    <location>
        <begin position="419"/>
        <end position="442"/>
    </location>
</feature>
<organism evidence="12 13">
    <name type="scientific">Petrolisthes manimaculis</name>
    <dbReference type="NCBI Taxonomy" id="1843537"/>
    <lineage>
        <taxon>Eukaryota</taxon>
        <taxon>Metazoa</taxon>
        <taxon>Ecdysozoa</taxon>
        <taxon>Arthropoda</taxon>
        <taxon>Crustacea</taxon>
        <taxon>Multicrustacea</taxon>
        <taxon>Malacostraca</taxon>
        <taxon>Eumalacostraca</taxon>
        <taxon>Eucarida</taxon>
        <taxon>Decapoda</taxon>
        <taxon>Pleocyemata</taxon>
        <taxon>Anomura</taxon>
        <taxon>Galatheoidea</taxon>
        <taxon>Porcellanidae</taxon>
        <taxon>Petrolisthes</taxon>
    </lineage>
</organism>
<evidence type="ECO:0000256" key="1">
    <source>
        <dbReference type="ARBA" id="ARBA00004236"/>
    </source>
</evidence>
<evidence type="ECO:0000256" key="5">
    <source>
        <dbReference type="ARBA" id="ARBA00023136"/>
    </source>
</evidence>
<dbReference type="AlphaFoldDB" id="A0AAE1P872"/>
<dbReference type="InterPro" id="IPR003598">
    <property type="entry name" value="Ig_sub2"/>
</dbReference>
<dbReference type="InterPro" id="IPR051170">
    <property type="entry name" value="Neural/epithelial_adhesion"/>
</dbReference>
<dbReference type="FunFam" id="2.60.40.10:FF:000328">
    <property type="entry name" value="CLUMA_CG000981, isoform A"/>
    <property type="match status" value="1"/>
</dbReference>
<dbReference type="InterPro" id="IPR013783">
    <property type="entry name" value="Ig-like_fold"/>
</dbReference>
<dbReference type="InterPro" id="IPR007110">
    <property type="entry name" value="Ig-like_dom"/>
</dbReference>
<evidence type="ECO:0000256" key="9">
    <source>
        <dbReference type="SAM" id="MobiDB-lite"/>
    </source>
</evidence>
<keyword evidence="2" id="KW-1003">Cell membrane</keyword>
<evidence type="ECO:0000256" key="6">
    <source>
        <dbReference type="ARBA" id="ARBA00023157"/>
    </source>
</evidence>
<keyword evidence="7" id="KW-0325">Glycoprotein</keyword>
<accession>A0AAE1P872</accession>
<dbReference type="PROSITE" id="PS50835">
    <property type="entry name" value="IG_LIKE"/>
    <property type="match status" value="3"/>
</dbReference>
<evidence type="ECO:0000256" key="8">
    <source>
        <dbReference type="ARBA" id="ARBA00023319"/>
    </source>
</evidence>
<protein>
    <recommendedName>
        <fullName evidence="11">Ig-like domain-containing protein</fullName>
    </recommendedName>
</protein>
<feature type="domain" description="Ig-like" evidence="11">
    <location>
        <begin position="9"/>
        <end position="102"/>
    </location>
</feature>
<dbReference type="GO" id="GO:0043005">
    <property type="term" value="C:neuron projection"/>
    <property type="evidence" value="ECO:0007669"/>
    <property type="project" value="TreeGrafter"/>
</dbReference>
<reference evidence="12" key="1">
    <citation type="submission" date="2023-11" db="EMBL/GenBank/DDBJ databases">
        <title>Genome assemblies of two species of porcelain crab, Petrolisthes cinctipes and Petrolisthes manimaculis (Anomura: Porcellanidae).</title>
        <authorList>
            <person name="Angst P."/>
        </authorList>
    </citation>
    <scope>NUCLEOTIDE SEQUENCE</scope>
    <source>
        <strain evidence="12">PB745_02</strain>
        <tissue evidence="12">Gill</tissue>
    </source>
</reference>
<feature type="transmembrane region" description="Helical" evidence="10">
    <location>
        <begin position="448"/>
        <end position="468"/>
    </location>
</feature>
<dbReference type="GO" id="GO:0005886">
    <property type="term" value="C:plasma membrane"/>
    <property type="evidence" value="ECO:0007669"/>
    <property type="project" value="UniProtKB-SubCell"/>
</dbReference>
<dbReference type="Proteomes" id="UP001292094">
    <property type="component" value="Unassembled WGS sequence"/>
</dbReference>
<dbReference type="InterPro" id="IPR036179">
    <property type="entry name" value="Ig-like_dom_sf"/>
</dbReference>
<sequence length="471" mass="51219">MVLSTTDSPYFEGPVQNVTVQVGRTAKLTCQVENLGHYKVAWGYKGTGAVLTVDLQVITNNHHITIQREQRSTWVLSINHITMKDQGWYWCQVNTSPPRSITGYLAVVEPPVLEGGDEDVTVSSSDSTNLTCHAHGNPTPSITWVREDAHNIRLSPTLLVKEVLGETLALQQVNQDTAGSYLCVASNGHPPSVSKRVKVKVNFAPVVKGGKGTMWALVGGTVSFSCLYAAHPTPNLVWRRDNNYGSHQLSQESFTVTLQDGHPPYTHNMTLKMRNLVLTDFGRYTCIVNNTMGEADVSTVLKQLVTTTTTTTSTTTTTTTTTTTSTTTTTPSSKTTMPPSRPLFGEYDDSAKNLTAPLVLHTSPDVAKGVRQKSSRGTTSCSSHRSPPSLSVLTLTSLSVLSFTSLFTLTFVPILPSHITLHTVTLVLNLTLVPSLLALTLYNLLSVFTSFILFTKALTFTVLLHSLLPQS</sequence>
<evidence type="ECO:0000256" key="7">
    <source>
        <dbReference type="ARBA" id="ARBA00023180"/>
    </source>
</evidence>
<keyword evidence="5 10" id="KW-0472">Membrane</keyword>
<keyword evidence="4" id="KW-0677">Repeat</keyword>
<dbReference type="InterPro" id="IPR003599">
    <property type="entry name" value="Ig_sub"/>
</dbReference>